<dbReference type="InterPro" id="IPR011711">
    <property type="entry name" value="GntR_C"/>
</dbReference>
<dbReference type="Gene3D" id="1.10.10.10">
    <property type="entry name" value="Winged helix-like DNA-binding domain superfamily/Winged helix DNA-binding domain"/>
    <property type="match status" value="1"/>
</dbReference>
<keyword evidence="7" id="KW-1185">Reference proteome</keyword>
<dbReference type="InterPro" id="IPR000524">
    <property type="entry name" value="Tscrpt_reg_HTH_GntR"/>
</dbReference>
<dbReference type="SMART" id="SM00345">
    <property type="entry name" value="HTH_GNTR"/>
    <property type="match status" value="1"/>
</dbReference>
<dbReference type="SUPFAM" id="SSF48008">
    <property type="entry name" value="GntR ligand-binding domain-like"/>
    <property type="match status" value="1"/>
</dbReference>
<dbReference type="Pfam" id="PF07729">
    <property type="entry name" value="FCD"/>
    <property type="match status" value="1"/>
</dbReference>
<dbReference type="PANTHER" id="PTHR43537:SF53">
    <property type="entry name" value="HTH-TYPE TRANSCRIPTIONAL REPRESSOR NANR"/>
    <property type="match status" value="1"/>
</dbReference>
<sequence>MPSEQDQIEASIIAAVLAGRFRPGTRLGESVLAGLYGVSRTLVREALMRLQTRGIVQVSARRGWFIVEPSAGEAHAAYEARKVIETGLMLSIGQIPPETLKHLREHVEAEHSAIQGPDVTSRVCLLGDFHVHLAEAFGNPVLTEILQNLTARTTLISMLYQSSDAAEESSDDHGIILDALEAGDLPLAAKLMAEHLDRVEAGLDLTARTDPLADLRDILVPGTSDAKPSSAKTVPDEPGPDHRKPINQIK</sequence>
<dbReference type="PROSITE" id="PS50949">
    <property type="entry name" value="HTH_GNTR"/>
    <property type="match status" value="1"/>
</dbReference>
<keyword evidence="3" id="KW-0804">Transcription</keyword>
<dbReference type="SUPFAM" id="SSF46785">
    <property type="entry name" value="Winged helix' DNA-binding domain"/>
    <property type="match status" value="1"/>
</dbReference>
<dbReference type="EMBL" id="JBHSJF010000010">
    <property type="protein sequence ID" value="MFC5069984.1"/>
    <property type="molecule type" value="Genomic_DNA"/>
</dbReference>
<evidence type="ECO:0000313" key="7">
    <source>
        <dbReference type="Proteomes" id="UP001595796"/>
    </source>
</evidence>
<dbReference type="RefSeq" id="WP_114958648.1">
    <property type="nucleotide sequence ID" value="NZ_JBHSJF010000010.1"/>
</dbReference>
<feature type="region of interest" description="Disordered" evidence="4">
    <location>
        <begin position="219"/>
        <end position="250"/>
    </location>
</feature>
<evidence type="ECO:0000313" key="6">
    <source>
        <dbReference type="EMBL" id="MFC5069984.1"/>
    </source>
</evidence>
<feature type="domain" description="HTH gntR-type" evidence="5">
    <location>
        <begin position="2"/>
        <end position="69"/>
    </location>
</feature>
<keyword evidence="2" id="KW-0238">DNA-binding</keyword>
<dbReference type="Gene3D" id="1.20.120.530">
    <property type="entry name" value="GntR ligand-binding domain-like"/>
    <property type="match status" value="1"/>
</dbReference>
<name>A0ABV9Z5Y3_9HYPH</name>
<dbReference type="Proteomes" id="UP001595796">
    <property type="component" value="Unassembled WGS sequence"/>
</dbReference>
<dbReference type="PANTHER" id="PTHR43537">
    <property type="entry name" value="TRANSCRIPTIONAL REGULATOR, GNTR FAMILY"/>
    <property type="match status" value="1"/>
</dbReference>
<dbReference type="InterPro" id="IPR036388">
    <property type="entry name" value="WH-like_DNA-bd_sf"/>
</dbReference>
<dbReference type="InterPro" id="IPR008920">
    <property type="entry name" value="TF_FadR/GntR_C"/>
</dbReference>
<dbReference type="InterPro" id="IPR036390">
    <property type="entry name" value="WH_DNA-bd_sf"/>
</dbReference>
<organism evidence="6 7">
    <name type="scientific">Flaviflagellibacter deserti</name>
    <dbReference type="NCBI Taxonomy" id="2267266"/>
    <lineage>
        <taxon>Bacteria</taxon>
        <taxon>Pseudomonadati</taxon>
        <taxon>Pseudomonadota</taxon>
        <taxon>Alphaproteobacteria</taxon>
        <taxon>Hyphomicrobiales</taxon>
        <taxon>Flaviflagellibacter</taxon>
    </lineage>
</organism>
<reference evidence="7" key="1">
    <citation type="journal article" date="2019" name="Int. J. Syst. Evol. Microbiol.">
        <title>The Global Catalogue of Microorganisms (GCM) 10K type strain sequencing project: providing services to taxonomists for standard genome sequencing and annotation.</title>
        <authorList>
            <consortium name="The Broad Institute Genomics Platform"/>
            <consortium name="The Broad Institute Genome Sequencing Center for Infectious Disease"/>
            <person name="Wu L."/>
            <person name="Ma J."/>
        </authorList>
    </citation>
    <scope>NUCLEOTIDE SEQUENCE [LARGE SCALE GENOMIC DNA]</scope>
    <source>
        <strain evidence="7">CGMCC 1.16444</strain>
    </source>
</reference>
<gene>
    <name evidence="6" type="ORF">ACFPFW_18370</name>
</gene>
<evidence type="ECO:0000256" key="2">
    <source>
        <dbReference type="ARBA" id="ARBA00023125"/>
    </source>
</evidence>
<evidence type="ECO:0000256" key="1">
    <source>
        <dbReference type="ARBA" id="ARBA00023015"/>
    </source>
</evidence>
<protein>
    <submittedName>
        <fullName evidence="6">GntR family transcriptional regulator</fullName>
    </submittedName>
</protein>
<accession>A0ABV9Z5Y3</accession>
<dbReference type="Pfam" id="PF00392">
    <property type="entry name" value="GntR"/>
    <property type="match status" value="1"/>
</dbReference>
<evidence type="ECO:0000256" key="4">
    <source>
        <dbReference type="SAM" id="MobiDB-lite"/>
    </source>
</evidence>
<proteinExistence type="predicted"/>
<evidence type="ECO:0000259" key="5">
    <source>
        <dbReference type="PROSITE" id="PS50949"/>
    </source>
</evidence>
<keyword evidence="1" id="KW-0805">Transcription regulation</keyword>
<comment type="caution">
    <text evidence="6">The sequence shown here is derived from an EMBL/GenBank/DDBJ whole genome shotgun (WGS) entry which is preliminary data.</text>
</comment>
<dbReference type="CDD" id="cd07377">
    <property type="entry name" value="WHTH_GntR"/>
    <property type="match status" value="1"/>
</dbReference>
<dbReference type="SMART" id="SM00895">
    <property type="entry name" value="FCD"/>
    <property type="match status" value="1"/>
</dbReference>
<evidence type="ECO:0000256" key="3">
    <source>
        <dbReference type="ARBA" id="ARBA00023163"/>
    </source>
</evidence>